<feature type="transmembrane region" description="Helical" evidence="6">
    <location>
        <begin position="141"/>
        <end position="164"/>
    </location>
</feature>
<keyword evidence="3 6" id="KW-0812">Transmembrane</keyword>
<dbReference type="Proteomes" id="UP000034669">
    <property type="component" value="Unassembled WGS sequence"/>
</dbReference>
<evidence type="ECO:0000256" key="1">
    <source>
        <dbReference type="ARBA" id="ARBA00004651"/>
    </source>
</evidence>
<dbReference type="InterPro" id="IPR036259">
    <property type="entry name" value="MFS_trans_sf"/>
</dbReference>
<dbReference type="SUPFAM" id="SSF103473">
    <property type="entry name" value="MFS general substrate transporter"/>
    <property type="match status" value="1"/>
</dbReference>
<dbReference type="EMBL" id="LCFI01000002">
    <property type="protein sequence ID" value="KKS90545.1"/>
    <property type="molecule type" value="Genomic_DNA"/>
</dbReference>
<organism evidence="7 8">
    <name type="scientific">Candidatus Woesebacteria bacterium GW2011_GWA1_43_12</name>
    <dbReference type="NCBI Taxonomy" id="1618557"/>
    <lineage>
        <taxon>Bacteria</taxon>
        <taxon>Candidatus Woeseibacteriota</taxon>
    </lineage>
</organism>
<feature type="transmembrane region" description="Helical" evidence="6">
    <location>
        <begin position="378"/>
        <end position="398"/>
    </location>
</feature>
<dbReference type="PANTHER" id="PTHR23513:SF6">
    <property type="entry name" value="MAJOR FACILITATOR SUPERFAMILY ASSOCIATED DOMAIN-CONTAINING PROTEIN"/>
    <property type="match status" value="1"/>
</dbReference>
<dbReference type="AlphaFoldDB" id="A0A0G1CXP4"/>
<reference evidence="7 8" key="1">
    <citation type="journal article" date="2015" name="Nature">
        <title>rRNA introns, odd ribosomes, and small enigmatic genomes across a large radiation of phyla.</title>
        <authorList>
            <person name="Brown C.T."/>
            <person name="Hug L.A."/>
            <person name="Thomas B.C."/>
            <person name="Sharon I."/>
            <person name="Castelle C.J."/>
            <person name="Singh A."/>
            <person name="Wilkins M.J."/>
            <person name="Williams K.H."/>
            <person name="Banfield J.F."/>
        </authorList>
    </citation>
    <scope>NUCLEOTIDE SEQUENCE [LARGE SCALE GENOMIC DNA]</scope>
</reference>
<dbReference type="Gene3D" id="1.20.1250.20">
    <property type="entry name" value="MFS general substrate transporter like domains"/>
    <property type="match status" value="1"/>
</dbReference>
<gene>
    <name evidence="7" type="ORF">UV66_C0002G0022</name>
</gene>
<dbReference type="GO" id="GO:0005886">
    <property type="term" value="C:plasma membrane"/>
    <property type="evidence" value="ECO:0007669"/>
    <property type="project" value="UniProtKB-SubCell"/>
</dbReference>
<feature type="transmembrane region" description="Helical" evidence="6">
    <location>
        <begin position="256"/>
        <end position="275"/>
    </location>
</feature>
<evidence type="ECO:0000313" key="8">
    <source>
        <dbReference type="Proteomes" id="UP000034669"/>
    </source>
</evidence>
<evidence type="ECO:0000256" key="6">
    <source>
        <dbReference type="SAM" id="Phobius"/>
    </source>
</evidence>
<keyword evidence="2" id="KW-1003">Cell membrane</keyword>
<feature type="transmembrane region" description="Helical" evidence="6">
    <location>
        <begin position="218"/>
        <end position="244"/>
    </location>
</feature>
<evidence type="ECO:0000313" key="7">
    <source>
        <dbReference type="EMBL" id="KKS90545.1"/>
    </source>
</evidence>
<evidence type="ECO:0000256" key="2">
    <source>
        <dbReference type="ARBA" id="ARBA00022475"/>
    </source>
</evidence>
<name>A0A0G1CXP4_9BACT</name>
<dbReference type="InterPro" id="IPR011701">
    <property type="entry name" value="MFS"/>
</dbReference>
<dbReference type="CDD" id="cd06173">
    <property type="entry name" value="MFS_MefA_like"/>
    <property type="match status" value="1"/>
</dbReference>
<comment type="subcellular location">
    <subcellularLocation>
        <location evidence="1">Cell membrane</location>
        <topology evidence="1">Multi-pass membrane protein</topology>
    </subcellularLocation>
</comment>
<protein>
    <submittedName>
        <fullName evidence="7">Major facilitator superfamily</fullName>
    </submittedName>
</protein>
<keyword evidence="4 6" id="KW-1133">Transmembrane helix</keyword>
<feature type="transmembrane region" description="Helical" evidence="6">
    <location>
        <begin position="352"/>
        <end position="372"/>
    </location>
</feature>
<dbReference type="Pfam" id="PF07690">
    <property type="entry name" value="MFS_1"/>
    <property type="match status" value="1"/>
</dbReference>
<dbReference type="PANTHER" id="PTHR23513">
    <property type="entry name" value="INTEGRAL MEMBRANE EFFLUX PROTEIN-RELATED"/>
    <property type="match status" value="1"/>
</dbReference>
<sequence length="418" mass="45354">MSPEFNQLFKNANFLRLWFSQIASQVTINMVNFALIARIFENTGSSVAVSFLWITYGLPALLIGPIVGPLIDLASKRKILIVTNLLQAVAIFSYHLFKQKLFPLYTIVFVYSLLDQFYMPAEGASIPYHVPKKLLPVANSLYSLTFQAALLFGFALSGPLIVAFGADMPFVLGSILLILAALSVYKLPKKENGQRHRSFGAYWQDLTYGYSYVRHQPFILFPIILIMGFQTGFSIIAVIFPSYINDVLHLAIRDASWVLVIPGGIGALLAAFYILPKVLGSVRKIKVIELGLLAACACLLSLGIVVPTLGGIVRSGVASLSAVLGGIAGILLLVPANTVIQEQTPPSMRGRIYGSLTFLLTIAVVAPTLLAATISDVVGAQMLVLILATGALISFFLIKTKGEGFVNYHLNTLKKGEN</sequence>
<dbReference type="GO" id="GO:0022857">
    <property type="term" value="F:transmembrane transporter activity"/>
    <property type="evidence" value="ECO:0007669"/>
    <property type="project" value="InterPro"/>
</dbReference>
<accession>A0A0G1CXP4</accession>
<feature type="transmembrane region" description="Helical" evidence="6">
    <location>
        <begin position="46"/>
        <end position="67"/>
    </location>
</feature>
<evidence type="ECO:0000256" key="3">
    <source>
        <dbReference type="ARBA" id="ARBA00022692"/>
    </source>
</evidence>
<comment type="caution">
    <text evidence="7">The sequence shown here is derived from an EMBL/GenBank/DDBJ whole genome shotgun (WGS) entry which is preliminary data.</text>
</comment>
<evidence type="ECO:0000256" key="5">
    <source>
        <dbReference type="ARBA" id="ARBA00023136"/>
    </source>
</evidence>
<feature type="transmembrane region" description="Helical" evidence="6">
    <location>
        <begin position="318"/>
        <end position="340"/>
    </location>
</feature>
<feature type="transmembrane region" description="Helical" evidence="6">
    <location>
        <begin position="287"/>
        <end position="306"/>
    </location>
</feature>
<proteinExistence type="predicted"/>
<evidence type="ECO:0000256" key="4">
    <source>
        <dbReference type="ARBA" id="ARBA00022989"/>
    </source>
</evidence>
<feature type="transmembrane region" description="Helical" evidence="6">
    <location>
        <begin position="17"/>
        <end position="40"/>
    </location>
</feature>
<feature type="transmembrane region" description="Helical" evidence="6">
    <location>
        <begin position="170"/>
        <end position="187"/>
    </location>
</feature>
<keyword evidence="5 6" id="KW-0472">Membrane</keyword>
<dbReference type="PATRIC" id="fig|1618557.3.peg.613"/>